<dbReference type="Gene3D" id="3.30.530.20">
    <property type="match status" value="1"/>
</dbReference>
<comment type="caution">
    <text evidence="1">The sequence shown here is derived from an EMBL/GenBank/DDBJ whole genome shotgun (WGS) entry which is preliminary data.</text>
</comment>
<evidence type="ECO:0000313" key="2">
    <source>
        <dbReference type="Proteomes" id="UP000438448"/>
    </source>
</evidence>
<dbReference type="Pfam" id="PF10604">
    <property type="entry name" value="Polyketide_cyc2"/>
    <property type="match status" value="1"/>
</dbReference>
<evidence type="ECO:0008006" key="3">
    <source>
        <dbReference type="Google" id="ProtNLM"/>
    </source>
</evidence>
<organism evidence="1 2">
    <name type="scientific">Nocardia macrotermitis</name>
    <dbReference type="NCBI Taxonomy" id="2585198"/>
    <lineage>
        <taxon>Bacteria</taxon>
        <taxon>Bacillati</taxon>
        <taxon>Actinomycetota</taxon>
        <taxon>Actinomycetes</taxon>
        <taxon>Mycobacteriales</taxon>
        <taxon>Nocardiaceae</taxon>
        <taxon>Nocardia</taxon>
    </lineage>
</organism>
<name>A0A7K0D749_9NOCA</name>
<dbReference type="SUPFAM" id="SSF55961">
    <property type="entry name" value="Bet v1-like"/>
    <property type="match status" value="1"/>
</dbReference>
<dbReference type="InterPro" id="IPR019587">
    <property type="entry name" value="Polyketide_cyclase/dehydratase"/>
</dbReference>
<dbReference type="OrthoDB" id="6024794at2"/>
<sequence length="155" mass="17092">MSAEETIIATITESTVIAATPAQVWAAVRDVGSVHERLLPGYVVDTRIEGDIRYLTMPSGAVIREYIVSVDDETRRLAYSAVEGFTLPIDHHHASFQVFPDEAGARLVWITDVLPHAAAAEAQLRITRGLHVMRETIEASTLTDQPRSDRQGFLP</sequence>
<reference evidence="1 2" key="1">
    <citation type="submission" date="2019-10" db="EMBL/GenBank/DDBJ databases">
        <title>Nocardia macrotermitis sp. nov. and Nocardia aurantia sp. nov., isolated from the gut of fungus growing-termite Macrotermes natalensis.</title>
        <authorList>
            <person name="Benndorf R."/>
            <person name="Schwitalla J."/>
            <person name="Martin K."/>
            <person name="De Beer W."/>
            <person name="Kaster A.-K."/>
            <person name="Vollmers J."/>
            <person name="Poulsen M."/>
            <person name="Beemelmanns C."/>
        </authorList>
    </citation>
    <scope>NUCLEOTIDE SEQUENCE [LARGE SCALE GENOMIC DNA]</scope>
    <source>
        <strain evidence="1 2">RB20</strain>
    </source>
</reference>
<gene>
    <name evidence="1" type="ORF">NRB20_46930</name>
</gene>
<evidence type="ECO:0000313" key="1">
    <source>
        <dbReference type="EMBL" id="MQY21580.1"/>
    </source>
</evidence>
<protein>
    <recommendedName>
        <fullName evidence="3">Polyketide cyclase / dehydrase and lipid transport</fullName>
    </recommendedName>
</protein>
<accession>A0A7K0D749</accession>
<dbReference type="Proteomes" id="UP000438448">
    <property type="component" value="Unassembled WGS sequence"/>
</dbReference>
<proteinExistence type="predicted"/>
<dbReference type="AlphaFoldDB" id="A0A7K0D749"/>
<dbReference type="RefSeq" id="WP_153412449.1">
    <property type="nucleotide sequence ID" value="NZ_WEGK01000010.1"/>
</dbReference>
<dbReference type="CDD" id="cd07821">
    <property type="entry name" value="PYR_PYL_RCAR_like"/>
    <property type="match status" value="1"/>
</dbReference>
<dbReference type="EMBL" id="WEGK01000010">
    <property type="protein sequence ID" value="MQY21580.1"/>
    <property type="molecule type" value="Genomic_DNA"/>
</dbReference>
<dbReference type="InterPro" id="IPR023393">
    <property type="entry name" value="START-like_dom_sf"/>
</dbReference>
<keyword evidence="2" id="KW-1185">Reference proteome</keyword>